<dbReference type="NCBIfam" id="TIGR02593">
    <property type="entry name" value="CRISPR_cas5"/>
    <property type="match status" value="1"/>
</dbReference>
<name>A0A5M9ZX91_9BIFI</name>
<accession>A0A5M9ZX91</accession>
<dbReference type="NCBIfam" id="TIGR01868">
    <property type="entry name" value="casD_Cas5e"/>
    <property type="match status" value="1"/>
</dbReference>
<dbReference type="InterPro" id="IPR021124">
    <property type="entry name" value="CRISPR-assoc_prot_Cas5"/>
</dbReference>
<dbReference type="GO" id="GO:0051607">
    <property type="term" value="P:defense response to virus"/>
    <property type="evidence" value="ECO:0007669"/>
    <property type="project" value="UniProtKB-KW"/>
</dbReference>
<dbReference type="EMBL" id="RZUI01000001">
    <property type="protein sequence ID" value="KAA8832176.1"/>
    <property type="molecule type" value="Genomic_DNA"/>
</dbReference>
<dbReference type="RefSeq" id="WP_150380577.1">
    <property type="nucleotide sequence ID" value="NZ_RZUI01000001.1"/>
</dbReference>
<reference evidence="3 4" key="1">
    <citation type="journal article" date="2019" name="Syst. Appl. Microbiol.">
        <title>Characterization of Bifidobacterium species in feaces of the Egyptian fruit bat: Description of B. vespertilionis sp. nov. and B. rousetti sp. nov.</title>
        <authorList>
            <person name="Modesto M."/>
            <person name="Satti M."/>
            <person name="Watanabe K."/>
            <person name="Puglisi E."/>
            <person name="Morelli L."/>
            <person name="Huang C.-H."/>
            <person name="Liou J.-S."/>
            <person name="Miyashita M."/>
            <person name="Tamura T."/>
            <person name="Saito S."/>
            <person name="Mori K."/>
            <person name="Huang L."/>
            <person name="Sciavilla P."/>
            <person name="Sandri C."/>
            <person name="Spiezio C."/>
            <person name="Vitali F."/>
            <person name="Cavalieri D."/>
            <person name="Perpetuini G."/>
            <person name="Tofalo R."/>
            <person name="Bonetti A."/>
            <person name="Arita M."/>
            <person name="Mattarelli P."/>
        </authorList>
    </citation>
    <scope>NUCLEOTIDE SEQUENCE [LARGE SCALE GENOMIC DNA]</scope>
    <source>
        <strain evidence="3 4">RST7</strain>
    </source>
</reference>
<dbReference type="GO" id="GO:0003723">
    <property type="term" value="F:RNA binding"/>
    <property type="evidence" value="ECO:0007669"/>
    <property type="project" value="InterPro"/>
</dbReference>
<organism evidence="3 4">
    <name type="scientific">Bifidobacterium tissieri</name>
    <dbReference type="NCBI Taxonomy" id="1630162"/>
    <lineage>
        <taxon>Bacteria</taxon>
        <taxon>Bacillati</taxon>
        <taxon>Actinomycetota</taxon>
        <taxon>Actinomycetes</taxon>
        <taxon>Bifidobacteriales</taxon>
        <taxon>Bifidobacteriaceae</taxon>
        <taxon>Bifidobacterium</taxon>
    </lineage>
</organism>
<dbReference type="OrthoDB" id="3189549at2"/>
<proteinExistence type="predicted"/>
<keyword evidence="1" id="KW-0051">Antiviral defense</keyword>
<dbReference type="InterPro" id="IPR013422">
    <property type="entry name" value="CRISPR-assoc_prot_Cas5_N"/>
</dbReference>
<evidence type="ECO:0000313" key="3">
    <source>
        <dbReference type="EMBL" id="KAA8832176.1"/>
    </source>
</evidence>
<comment type="caution">
    <text evidence="3">The sequence shown here is derived from an EMBL/GenBank/DDBJ whole genome shotgun (WGS) entry which is preliminary data.</text>
</comment>
<feature type="region of interest" description="Disordered" evidence="2">
    <location>
        <begin position="222"/>
        <end position="258"/>
    </location>
</feature>
<sequence>MPVLLMRLAAPMQSWGSNSRFTRRETETMPTKSGVIGMIAAALGIGRGEPLARFQGLRFGVRADQPGTLLRDYQTAKNERGTMMPLSNRYYLQDAVFLVGLESDNMERLEEYRQALRSPHYPIFLGRRSCPPDGPIQTWMSEESLEDALRHAPWRAAEWYQRRALRDESLFPERCFARIMIEPNSAEQLESTFVDTLADEPVSFDPRRREWRQRRIVSLTDDIQPEPTVDRPLSPDASVANSAGRLENENDVADSQSLFDGDAIFDAIAGPEGEDL</sequence>
<protein>
    <submittedName>
        <fullName evidence="3">Type I-E CRISPR-associated protein Cas5/CasD</fullName>
    </submittedName>
</protein>
<dbReference type="CDD" id="cd09645">
    <property type="entry name" value="Cas5_I-E"/>
    <property type="match status" value="1"/>
</dbReference>
<dbReference type="Gene3D" id="3.30.70.2660">
    <property type="match status" value="1"/>
</dbReference>
<evidence type="ECO:0000313" key="4">
    <source>
        <dbReference type="Proteomes" id="UP000412028"/>
    </source>
</evidence>
<evidence type="ECO:0000256" key="2">
    <source>
        <dbReference type="SAM" id="MobiDB-lite"/>
    </source>
</evidence>
<evidence type="ECO:0000256" key="1">
    <source>
        <dbReference type="ARBA" id="ARBA00023118"/>
    </source>
</evidence>
<dbReference type="GO" id="GO:0043571">
    <property type="term" value="P:maintenance of CRISPR repeat elements"/>
    <property type="evidence" value="ECO:0007669"/>
    <property type="project" value="InterPro"/>
</dbReference>
<gene>
    <name evidence="3" type="primary">cas5e</name>
    <name evidence="3" type="ORF">EMO89_01315</name>
</gene>
<dbReference type="Proteomes" id="UP000412028">
    <property type="component" value="Unassembled WGS sequence"/>
</dbReference>
<dbReference type="AlphaFoldDB" id="A0A5M9ZX91"/>
<dbReference type="InterPro" id="IPR010147">
    <property type="entry name" value="CRISPR-assoc_prot_CasD"/>
</dbReference>
<dbReference type="Pfam" id="PF09704">
    <property type="entry name" value="Cas_Cas5d"/>
    <property type="match status" value="1"/>
</dbReference>